<dbReference type="KEGG" id="lgi:LOTGIDRAFT_159976"/>
<proteinExistence type="predicted"/>
<protein>
    <submittedName>
        <fullName evidence="2">Uncharacterized protein</fullName>
    </submittedName>
</protein>
<accession>V4AI17</accession>
<dbReference type="EMBL" id="KB201459">
    <property type="protein sequence ID" value="ESO96557.1"/>
    <property type="molecule type" value="Genomic_DNA"/>
</dbReference>
<dbReference type="Proteomes" id="UP000030746">
    <property type="component" value="Unassembled WGS sequence"/>
</dbReference>
<name>V4AI17_LOTGI</name>
<evidence type="ECO:0000313" key="3">
    <source>
        <dbReference type="Proteomes" id="UP000030746"/>
    </source>
</evidence>
<organism evidence="2 3">
    <name type="scientific">Lottia gigantea</name>
    <name type="common">Giant owl limpet</name>
    <dbReference type="NCBI Taxonomy" id="225164"/>
    <lineage>
        <taxon>Eukaryota</taxon>
        <taxon>Metazoa</taxon>
        <taxon>Spiralia</taxon>
        <taxon>Lophotrochozoa</taxon>
        <taxon>Mollusca</taxon>
        <taxon>Gastropoda</taxon>
        <taxon>Patellogastropoda</taxon>
        <taxon>Lottioidea</taxon>
        <taxon>Lottiidae</taxon>
        <taxon>Lottia</taxon>
    </lineage>
</organism>
<dbReference type="GeneID" id="20238237"/>
<reference evidence="2 3" key="1">
    <citation type="journal article" date="2013" name="Nature">
        <title>Insights into bilaterian evolution from three spiralian genomes.</title>
        <authorList>
            <person name="Simakov O."/>
            <person name="Marletaz F."/>
            <person name="Cho S.J."/>
            <person name="Edsinger-Gonzales E."/>
            <person name="Havlak P."/>
            <person name="Hellsten U."/>
            <person name="Kuo D.H."/>
            <person name="Larsson T."/>
            <person name="Lv J."/>
            <person name="Arendt D."/>
            <person name="Savage R."/>
            <person name="Osoegawa K."/>
            <person name="de Jong P."/>
            <person name="Grimwood J."/>
            <person name="Chapman J.A."/>
            <person name="Shapiro H."/>
            <person name="Aerts A."/>
            <person name="Otillar R.P."/>
            <person name="Terry A.Y."/>
            <person name="Boore J.L."/>
            <person name="Grigoriev I.V."/>
            <person name="Lindberg D.R."/>
            <person name="Seaver E.C."/>
            <person name="Weisblat D.A."/>
            <person name="Putnam N.H."/>
            <person name="Rokhsar D.S."/>
        </authorList>
    </citation>
    <scope>NUCLEOTIDE SEQUENCE [LARGE SCALE GENOMIC DNA]</scope>
</reference>
<gene>
    <name evidence="2" type="ORF">LOTGIDRAFT_159976</name>
</gene>
<evidence type="ECO:0000256" key="1">
    <source>
        <dbReference type="SAM" id="MobiDB-lite"/>
    </source>
</evidence>
<dbReference type="CTD" id="20238237"/>
<evidence type="ECO:0000313" key="2">
    <source>
        <dbReference type="EMBL" id="ESO96557.1"/>
    </source>
</evidence>
<feature type="compositionally biased region" description="Polar residues" evidence="1">
    <location>
        <begin position="1"/>
        <end position="17"/>
    </location>
</feature>
<dbReference type="RefSeq" id="XP_009052910.1">
    <property type="nucleotide sequence ID" value="XM_009054662.1"/>
</dbReference>
<keyword evidence="3" id="KW-1185">Reference proteome</keyword>
<dbReference type="OrthoDB" id="6627680at2759"/>
<feature type="region of interest" description="Disordered" evidence="1">
    <location>
        <begin position="1"/>
        <end position="32"/>
    </location>
</feature>
<dbReference type="HOGENOM" id="CLU_1541842_0_0_1"/>
<sequence length="174" mass="19373">MTRNATHTCTFSDSLKTQADLPNPPPQLTSQRKPPAMINISILNLPQIEEEKCQVQMPEMEHNYSASTATKICQHDTADINSKVLTDKIVQLHTELISAHQKPEYNLSAGQIVQAAVDIGFRWTVNEKAMALGIYFRSRKAYQTLCALFTMPSASTLNRYVRGIPSIPGVSSRI</sequence>
<dbReference type="AlphaFoldDB" id="V4AI17"/>